<proteinExistence type="predicted"/>
<name>A0A4Z2INJ4_9TELE</name>
<comment type="caution">
    <text evidence="1">The sequence shown here is derived from an EMBL/GenBank/DDBJ whole genome shotgun (WGS) entry which is preliminary data.</text>
</comment>
<gene>
    <name evidence="1" type="ORF">EYF80_010913</name>
</gene>
<sequence>MAGMILPAIRLVLSRSAGSMAYIRALRADAAVTKSMWPLPSSSFSNCSGLTCSLSARQTQRQRHEWLEGAPRYSLGFVAGCSPWLSTCGDVVGRDGLLQLCDGLPLFLAAQGQLHGIGLPRRLVVPMVPESRRAL</sequence>
<protein>
    <submittedName>
        <fullName evidence="1">Uncharacterized protein</fullName>
    </submittedName>
</protein>
<evidence type="ECO:0000313" key="1">
    <source>
        <dbReference type="EMBL" id="TNN78743.1"/>
    </source>
</evidence>
<dbReference type="Proteomes" id="UP000314294">
    <property type="component" value="Unassembled WGS sequence"/>
</dbReference>
<organism evidence="1 2">
    <name type="scientific">Liparis tanakae</name>
    <name type="common">Tanaka's snailfish</name>
    <dbReference type="NCBI Taxonomy" id="230148"/>
    <lineage>
        <taxon>Eukaryota</taxon>
        <taxon>Metazoa</taxon>
        <taxon>Chordata</taxon>
        <taxon>Craniata</taxon>
        <taxon>Vertebrata</taxon>
        <taxon>Euteleostomi</taxon>
        <taxon>Actinopterygii</taxon>
        <taxon>Neopterygii</taxon>
        <taxon>Teleostei</taxon>
        <taxon>Neoteleostei</taxon>
        <taxon>Acanthomorphata</taxon>
        <taxon>Eupercaria</taxon>
        <taxon>Perciformes</taxon>
        <taxon>Cottioidei</taxon>
        <taxon>Cottales</taxon>
        <taxon>Liparidae</taxon>
        <taxon>Liparis</taxon>
    </lineage>
</organism>
<dbReference type="AlphaFoldDB" id="A0A4Z2INJ4"/>
<reference evidence="1 2" key="1">
    <citation type="submission" date="2019-03" db="EMBL/GenBank/DDBJ databases">
        <title>First draft genome of Liparis tanakae, snailfish: a comprehensive survey of snailfish specific genes.</title>
        <authorList>
            <person name="Kim W."/>
            <person name="Song I."/>
            <person name="Jeong J.-H."/>
            <person name="Kim D."/>
            <person name="Kim S."/>
            <person name="Ryu S."/>
            <person name="Song J.Y."/>
            <person name="Lee S.K."/>
        </authorList>
    </citation>
    <scope>NUCLEOTIDE SEQUENCE [LARGE SCALE GENOMIC DNA]</scope>
    <source>
        <tissue evidence="1">Muscle</tissue>
    </source>
</reference>
<keyword evidence="2" id="KW-1185">Reference proteome</keyword>
<evidence type="ECO:0000313" key="2">
    <source>
        <dbReference type="Proteomes" id="UP000314294"/>
    </source>
</evidence>
<accession>A0A4Z2INJ4</accession>
<dbReference type="EMBL" id="SRLO01000070">
    <property type="protein sequence ID" value="TNN78743.1"/>
    <property type="molecule type" value="Genomic_DNA"/>
</dbReference>